<evidence type="ECO:0000256" key="3">
    <source>
        <dbReference type="ARBA" id="ARBA00023274"/>
    </source>
</evidence>
<evidence type="ECO:0000256" key="6">
    <source>
        <dbReference type="SAM" id="MobiDB-lite"/>
    </source>
</evidence>
<dbReference type="Gene3D" id="2.40.50.140">
    <property type="entry name" value="Nucleic acid-binding proteins"/>
    <property type="match status" value="1"/>
</dbReference>
<evidence type="ECO:0000313" key="10">
    <source>
        <dbReference type="Proteomes" id="UP000230882"/>
    </source>
</evidence>
<dbReference type="GO" id="GO:0015934">
    <property type="term" value="C:large ribosomal subunit"/>
    <property type="evidence" value="ECO:0007669"/>
    <property type="project" value="InterPro"/>
</dbReference>
<dbReference type="InterPro" id="IPR008991">
    <property type="entry name" value="Translation_prot_SH3-like_sf"/>
</dbReference>
<keyword evidence="5" id="KW-0699">rRNA-binding</keyword>
<evidence type="ECO:0000259" key="8">
    <source>
        <dbReference type="SMART" id="SM01383"/>
    </source>
</evidence>
<dbReference type="FunFam" id="2.30.30.30:FF:000001">
    <property type="entry name" value="50S ribosomal protein L2"/>
    <property type="match status" value="1"/>
</dbReference>
<feature type="region of interest" description="Disordered" evidence="6">
    <location>
        <begin position="218"/>
        <end position="278"/>
    </location>
</feature>
<comment type="similarity">
    <text evidence="1 5">Belongs to the universal ribosomal protein uL2 family.</text>
</comment>
<dbReference type="InterPro" id="IPR012340">
    <property type="entry name" value="NA-bd_OB-fold"/>
</dbReference>
<dbReference type="Pfam" id="PF03947">
    <property type="entry name" value="Ribosomal_L2_C"/>
    <property type="match status" value="1"/>
</dbReference>
<dbReference type="AlphaFoldDB" id="A0A2H0UYX6"/>
<dbReference type="NCBIfam" id="TIGR01171">
    <property type="entry name" value="rplB_bact"/>
    <property type="match status" value="1"/>
</dbReference>
<dbReference type="Pfam" id="PF00181">
    <property type="entry name" value="Ribosomal_L2_N"/>
    <property type="match status" value="1"/>
</dbReference>
<dbReference type="GO" id="GO:0002181">
    <property type="term" value="P:cytoplasmic translation"/>
    <property type="evidence" value="ECO:0007669"/>
    <property type="project" value="TreeGrafter"/>
</dbReference>
<dbReference type="PIRSF" id="PIRSF002158">
    <property type="entry name" value="Ribosomal_L2"/>
    <property type="match status" value="1"/>
</dbReference>
<evidence type="ECO:0000256" key="4">
    <source>
        <dbReference type="ARBA" id="ARBA00035242"/>
    </source>
</evidence>
<reference evidence="10" key="1">
    <citation type="submission" date="2017-09" db="EMBL/GenBank/DDBJ databases">
        <title>Depth-based differentiation of microbial function through sediment-hosted aquifers and enrichment of novel symbionts in the deep terrestrial subsurface.</title>
        <authorList>
            <person name="Probst A.J."/>
            <person name="Ladd B."/>
            <person name="Jarett J.K."/>
            <person name="Geller-Mcgrath D.E."/>
            <person name="Sieber C.M.K."/>
            <person name="Emerson J.B."/>
            <person name="Anantharaman K."/>
            <person name="Thomas B.C."/>
            <person name="Malmstrom R."/>
            <person name="Stieglmeier M."/>
            <person name="Klingl A."/>
            <person name="Woyke T."/>
            <person name="Ryan C.M."/>
            <person name="Banfield J.F."/>
        </authorList>
    </citation>
    <scope>NUCLEOTIDE SEQUENCE [LARGE SCALE GENOMIC DNA]</scope>
</reference>
<organism evidence="9 10">
    <name type="scientific">bacterium (Candidatus Gribaldobacteria) CG10_big_fil_rev_8_21_14_0_10_37_46</name>
    <dbReference type="NCBI Taxonomy" id="2014276"/>
    <lineage>
        <taxon>Bacteria</taxon>
        <taxon>Candidatus Gribaldobacteria</taxon>
    </lineage>
</organism>
<proteinExistence type="inferred from homology"/>
<comment type="function">
    <text evidence="5">One of the primary rRNA binding proteins. Required for association of the 30S and 50S subunits to form the 70S ribosome, for tRNA binding and peptide bond formation. It has been suggested to have peptidyltransferase activity; this is somewhat controversial. Makes several contacts with the 16S rRNA in the 70S ribosome.</text>
</comment>
<sequence>MKLYKPTTPSRRRMTGTDFSVLTKKKPEKKLLKSLKRKAGRSSNGRITIRHKGGGAKRLYRIIDFGEEKINIPARVIALEYDPFRSAFIALLEYQNKEKRYILSPQGLRIGDEVIISEKTPVSPANRMKLKSVPIGTIVYNVEIEPGRGGKLIKSAGTSAQVLAQEGRYTHLKMPSGEVRKILSECFASIGEVSNPEHRFIRLGKAGRSRWKGIRPTVRGSAMSPVDHPHGGGEGRSPIGLPHPKTPWGKPASGVKTRKKKWTDKLIIQRASVKRKRR</sequence>
<dbReference type="InterPro" id="IPR005880">
    <property type="entry name" value="Ribosomal_uL2_bac/org-type"/>
</dbReference>
<dbReference type="Gene3D" id="4.10.950.10">
    <property type="entry name" value="Ribosomal protein L2, domain 3"/>
    <property type="match status" value="1"/>
</dbReference>
<dbReference type="InterPro" id="IPR014726">
    <property type="entry name" value="Ribosomal_uL2_dom3"/>
</dbReference>
<dbReference type="PANTHER" id="PTHR13691:SF5">
    <property type="entry name" value="LARGE RIBOSOMAL SUBUNIT PROTEIN UL2M"/>
    <property type="match status" value="1"/>
</dbReference>
<dbReference type="GO" id="GO:0019843">
    <property type="term" value="F:rRNA binding"/>
    <property type="evidence" value="ECO:0007669"/>
    <property type="project" value="UniProtKB-UniRule"/>
</dbReference>
<dbReference type="SUPFAM" id="SSF50104">
    <property type="entry name" value="Translation proteins SH3-like domain"/>
    <property type="match status" value="1"/>
</dbReference>
<comment type="caution">
    <text evidence="9">The sequence shown here is derived from an EMBL/GenBank/DDBJ whole genome shotgun (WGS) entry which is preliminary data.</text>
</comment>
<gene>
    <name evidence="5" type="primary">rplB</name>
    <name evidence="9" type="ORF">COU02_00665</name>
</gene>
<evidence type="ECO:0000313" key="9">
    <source>
        <dbReference type="EMBL" id="PIR91310.1"/>
    </source>
</evidence>
<evidence type="ECO:0000256" key="5">
    <source>
        <dbReference type="HAMAP-Rule" id="MF_01320"/>
    </source>
</evidence>
<dbReference type="Proteomes" id="UP000230882">
    <property type="component" value="Unassembled WGS sequence"/>
</dbReference>
<dbReference type="Gene3D" id="2.30.30.30">
    <property type="match status" value="1"/>
</dbReference>
<accession>A0A2H0UYX6</accession>
<evidence type="ECO:0000256" key="2">
    <source>
        <dbReference type="ARBA" id="ARBA00022980"/>
    </source>
</evidence>
<name>A0A2H0UYX6_9BACT</name>
<dbReference type="InterPro" id="IPR002171">
    <property type="entry name" value="Ribosomal_uL2"/>
</dbReference>
<comment type="subunit">
    <text evidence="5">Part of the 50S ribosomal subunit. Forms a bridge to the 30S subunit in the 70S ribosome.</text>
</comment>
<feature type="domain" description="Large ribosomal subunit protein uL2 C-terminal" evidence="7">
    <location>
        <begin position="122"/>
        <end position="251"/>
    </location>
</feature>
<feature type="domain" description="Large ribosomal subunit protein uL2 RNA-binding" evidence="8">
    <location>
        <begin position="40"/>
        <end position="116"/>
    </location>
</feature>
<evidence type="ECO:0000256" key="1">
    <source>
        <dbReference type="ARBA" id="ARBA00005636"/>
    </source>
</evidence>
<evidence type="ECO:0000259" key="7">
    <source>
        <dbReference type="SMART" id="SM01382"/>
    </source>
</evidence>
<dbReference type="SUPFAM" id="SSF50249">
    <property type="entry name" value="Nucleic acid-binding proteins"/>
    <property type="match status" value="1"/>
</dbReference>
<dbReference type="GO" id="GO:0016740">
    <property type="term" value="F:transferase activity"/>
    <property type="evidence" value="ECO:0007669"/>
    <property type="project" value="InterPro"/>
</dbReference>
<dbReference type="InterPro" id="IPR022669">
    <property type="entry name" value="Ribosomal_uL2_C"/>
</dbReference>
<dbReference type="HAMAP" id="MF_01320_B">
    <property type="entry name" value="Ribosomal_uL2_B"/>
    <property type="match status" value="1"/>
</dbReference>
<dbReference type="FunFam" id="4.10.950.10:FF:000001">
    <property type="entry name" value="50S ribosomal protein L2"/>
    <property type="match status" value="1"/>
</dbReference>
<keyword evidence="5" id="KW-0694">RNA-binding</keyword>
<protein>
    <recommendedName>
        <fullName evidence="4 5">Large ribosomal subunit protein uL2</fullName>
    </recommendedName>
</protein>
<dbReference type="SMART" id="SM01382">
    <property type="entry name" value="Ribosomal_L2_C"/>
    <property type="match status" value="1"/>
</dbReference>
<keyword evidence="2 5" id="KW-0689">Ribosomal protein</keyword>
<dbReference type="InterPro" id="IPR014722">
    <property type="entry name" value="Rib_uL2_dom2"/>
</dbReference>
<dbReference type="PANTHER" id="PTHR13691">
    <property type="entry name" value="RIBOSOMAL PROTEIN L2"/>
    <property type="match status" value="1"/>
</dbReference>
<keyword evidence="3 5" id="KW-0687">Ribonucleoprotein</keyword>
<dbReference type="EMBL" id="PFAU01000016">
    <property type="protein sequence ID" value="PIR91310.1"/>
    <property type="molecule type" value="Genomic_DNA"/>
</dbReference>
<dbReference type="SMART" id="SM01383">
    <property type="entry name" value="Ribosomal_L2"/>
    <property type="match status" value="1"/>
</dbReference>
<dbReference type="InterPro" id="IPR022666">
    <property type="entry name" value="Ribosomal_uL2_RNA-bd_dom"/>
</dbReference>
<dbReference type="GO" id="GO:0003735">
    <property type="term" value="F:structural constituent of ribosome"/>
    <property type="evidence" value="ECO:0007669"/>
    <property type="project" value="InterPro"/>
</dbReference>